<feature type="region of interest" description="Disordered" evidence="1">
    <location>
        <begin position="1"/>
        <end position="24"/>
    </location>
</feature>
<dbReference type="EMBL" id="CP014168">
    <property type="protein sequence ID" value="AOH85567.1"/>
    <property type="molecule type" value="Genomic_DNA"/>
</dbReference>
<accession>A0A1B3ZDS5</accession>
<gene>
    <name evidence="2" type="ORF">AWL63_18140</name>
</gene>
<dbReference type="Proteomes" id="UP000094256">
    <property type="component" value="Chromosome"/>
</dbReference>
<keyword evidence="3" id="KW-1185">Reference proteome</keyword>
<dbReference type="KEGG" id="span:AWL63_18140"/>
<name>A0A1B3ZDS5_9SPHN</name>
<proteinExistence type="predicted"/>
<evidence type="ECO:0000313" key="3">
    <source>
        <dbReference type="Proteomes" id="UP000094256"/>
    </source>
</evidence>
<dbReference type="AlphaFoldDB" id="A0A1B3ZDS5"/>
<sequence length="131" mass="14330">MGTEGEEGSGLRPKDLDGSSRLASLQTEETSMSRFVIIAHAAEFSPPVNGVGFVKFEPFNPILREEFEATKLAEVKAKLDKTGHRLRASAESFVATVVHIRNSGRKPAGFDKARLRIEHEAQKPALQEVTA</sequence>
<protein>
    <submittedName>
        <fullName evidence="2">Uncharacterized protein</fullName>
    </submittedName>
</protein>
<evidence type="ECO:0000313" key="2">
    <source>
        <dbReference type="EMBL" id="AOH85567.1"/>
    </source>
</evidence>
<dbReference type="STRING" id="1560345.AWL63_18140"/>
<evidence type="ECO:0000256" key="1">
    <source>
        <dbReference type="SAM" id="MobiDB-lite"/>
    </source>
</evidence>
<organism evidence="2 3">
    <name type="scientific">Sphingomonas panacis</name>
    <dbReference type="NCBI Taxonomy" id="1560345"/>
    <lineage>
        <taxon>Bacteria</taxon>
        <taxon>Pseudomonadati</taxon>
        <taxon>Pseudomonadota</taxon>
        <taxon>Alphaproteobacteria</taxon>
        <taxon>Sphingomonadales</taxon>
        <taxon>Sphingomonadaceae</taxon>
        <taxon>Sphingomonas</taxon>
    </lineage>
</organism>
<reference evidence="2 3" key="1">
    <citation type="submission" date="2016-01" db="EMBL/GenBank/DDBJ databases">
        <title>Complete genome and mega plasmid sequence of Sphingomonas panacis DCY99 elicits systemic resistance in rice to Xanthomonas oryzae.</title>
        <authorList>
            <person name="Kim Y.J."/>
            <person name="Yang D.C."/>
            <person name="Sing P."/>
        </authorList>
    </citation>
    <scope>NUCLEOTIDE SEQUENCE [LARGE SCALE GENOMIC DNA]</scope>
    <source>
        <strain evidence="2 3">DCY99</strain>
    </source>
</reference>